<reference evidence="1" key="2">
    <citation type="submission" date="2025-09" db="UniProtKB">
        <authorList>
            <consortium name="Ensembl"/>
        </authorList>
    </citation>
    <scope>IDENTIFICATION</scope>
</reference>
<organism evidence="1 2">
    <name type="scientific">Gopherus evgoodei</name>
    <name type="common">Goodes thornscrub tortoise</name>
    <dbReference type="NCBI Taxonomy" id="1825980"/>
    <lineage>
        <taxon>Eukaryota</taxon>
        <taxon>Metazoa</taxon>
        <taxon>Chordata</taxon>
        <taxon>Craniata</taxon>
        <taxon>Vertebrata</taxon>
        <taxon>Euteleostomi</taxon>
        <taxon>Archelosauria</taxon>
        <taxon>Testudinata</taxon>
        <taxon>Testudines</taxon>
        <taxon>Cryptodira</taxon>
        <taxon>Durocryptodira</taxon>
        <taxon>Testudinoidea</taxon>
        <taxon>Testudinidae</taxon>
        <taxon>Gopherus</taxon>
    </lineage>
</organism>
<dbReference type="AlphaFoldDB" id="A0A8C4VEI9"/>
<name>A0A8C4VEI9_9SAUR</name>
<dbReference type="PANTHER" id="PTHR34648">
    <property type="entry name" value="CLOCK-INTERACTING PACEMAKER"/>
    <property type="match status" value="1"/>
</dbReference>
<dbReference type="GO" id="GO:0045892">
    <property type="term" value="P:negative regulation of DNA-templated transcription"/>
    <property type="evidence" value="ECO:0007669"/>
    <property type="project" value="InterPro"/>
</dbReference>
<dbReference type="GeneTree" id="ENSGT00940000170390"/>
<reference evidence="1" key="1">
    <citation type="submission" date="2025-08" db="UniProtKB">
        <authorList>
            <consortium name="Ensembl"/>
        </authorList>
    </citation>
    <scope>IDENTIFICATION</scope>
</reference>
<keyword evidence="2" id="KW-1185">Reference proteome</keyword>
<dbReference type="GO" id="GO:0042754">
    <property type="term" value="P:negative regulation of circadian rhythm"/>
    <property type="evidence" value="ECO:0007669"/>
    <property type="project" value="InterPro"/>
</dbReference>
<protein>
    <submittedName>
        <fullName evidence="1">Uncharacterized protein</fullName>
    </submittedName>
</protein>
<evidence type="ECO:0000313" key="1">
    <source>
        <dbReference type="Ensembl" id="ENSGEVP00005001311.1"/>
    </source>
</evidence>
<sequence length="99" mass="11267">MERKYPSRESPRRLLTKLGNVMDMKRVTHQFSMPAAESDKESVVSDGQSSVELTNSEIMLNALYWNTEDGPWQYSLTTSNSFPELSPVVIMKNALVKQL</sequence>
<evidence type="ECO:0000313" key="2">
    <source>
        <dbReference type="Proteomes" id="UP000694390"/>
    </source>
</evidence>
<dbReference type="OrthoDB" id="6374619at2759"/>
<dbReference type="GO" id="GO:0005634">
    <property type="term" value="C:nucleus"/>
    <property type="evidence" value="ECO:0007669"/>
    <property type="project" value="TreeGrafter"/>
</dbReference>
<dbReference type="Pfam" id="PF15800">
    <property type="entry name" value="CiPC"/>
    <property type="match status" value="1"/>
</dbReference>
<proteinExistence type="predicted"/>
<dbReference type="PANTHER" id="PTHR34648:SF1">
    <property type="entry name" value="CLOCK-INTERACTING PACEMAKER"/>
    <property type="match status" value="1"/>
</dbReference>
<accession>A0A8C4VEI9</accession>
<dbReference type="Ensembl" id="ENSGEVT00005001389.1">
    <property type="protein sequence ID" value="ENSGEVP00005001311.1"/>
    <property type="gene ID" value="ENSGEVG00005001025.1"/>
</dbReference>
<dbReference type="Proteomes" id="UP000694390">
    <property type="component" value="Unassembled WGS sequence"/>
</dbReference>
<dbReference type="InterPro" id="IPR031602">
    <property type="entry name" value="CIPC"/>
</dbReference>